<evidence type="ECO:0008006" key="3">
    <source>
        <dbReference type="Google" id="ProtNLM"/>
    </source>
</evidence>
<dbReference type="GeneID" id="9226994"/>
<dbReference type="Pfam" id="PF12658">
    <property type="entry name" value="Ten1"/>
    <property type="match status" value="1"/>
</dbReference>
<accession>C5FV87</accession>
<evidence type="ECO:0000313" key="1">
    <source>
        <dbReference type="EMBL" id="EEQ33821.1"/>
    </source>
</evidence>
<evidence type="ECO:0000313" key="2">
    <source>
        <dbReference type="Proteomes" id="UP000002035"/>
    </source>
</evidence>
<organism evidence="1 2">
    <name type="scientific">Arthroderma otae (strain ATCC MYA-4605 / CBS 113480)</name>
    <name type="common">Microsporum canis</name>
    <dbReference type="NCBI Taxonomy" id="554155"/>
    <lineage>
        <taxon>Eukaryota</taxon>
        <taxon>Fungi</taxon>
        <taxon>Dikarya</taxon>
        <taxon>Ascomycota</taxon>
        <taxon>Pezizomycotina</taxon>
        <taxon>Eurotiomycetes</taxon>
        <taxon>Eurotiomycetidae</taxon>
        <taxon>Onygenales</taxon>
        <taxon>Arthrodermataceae</taxon>
        <taxon>Microsporum</taxon>
    </lineage>
</organism>
<dbReference type="VEuPathDB" id="FungiDB:MCYG_06640"/>
<dbReference type="OMA" id="GCVTHYT"/>
<dbReference type="RefSeq" id="XP_002844676.1">
    <property type="nucleotide sequence ID" value="XM_002844630.1"/>
</dbReference>
<dbReference type="InterPro" id="IPR024222">
    <property type="entry name" value="Ten1_fungal"/>
</dbReference>
<dbReference type="GO" id="GO:0016233">
    <property type="term" value="P:telomere capping"/>
    <property type="evidence" value="ECO:0007669"/>
    <property type="project" value="InterPro"/>
</dbReference>
<dbReference type="Gene3D" id="2.40.50.140">
    <property type="entry name" value="Nucleic acid-binding proteins"/>
    <property type="match status" value="1"/>
</dbReference>
<dbReference type="OrthoDB" id="5275361at2759"/>
<sequence length="158" mass="17921">MEPAIPGPPPTRIIFLSQIPACPLGYKVRFLGCVSKYNATTGRLTLEHNCNVGGVHSRNHRVEVDINLLLGDINHTSIQIGVWLNVLGYIREDSFYDDYRRNKDESISKIREQKVQKTAALPVYIQAVMILPAGSVRIGEYEKVLDDMQQVERRINDE</sequence>
<dbReference type="InterPro" id="IPR012340">
    <property type="entry name" value="NA-bd_OB-fold"/>
</dbReference>
<reference evidence="2" key="1">
    <citation type="journal article" date="2012" name="MBio">
        <title>Comparative genome analysis of Trichophyton rubrum and related dermatophytes reveals candidate genes involved in infection.</title>
        <authorList>
            <person name="Martinez D.A."/>
            <person name="Oliver B.G."/>
            <person name="Graeser Y."/>
            <person name="Goldberg J.M."/>
            <person name="Li W."/>
            <person name="Martinez-Rossi N.M."/>
            <person name="Monod M."/>
            <person name="Shelest E."/>
            <person name="Barton R.C."/>
            <person name="Birch E."/>
            <person name="Brakhage A.A."/>
            <person name="Chen Z."/>
            <person name="Gurr S.J."/>
            <person name="Heiman D."/>
            <person name="Heitman J."/>
            <person name="Kosti I."/>
            <person name="Rossi A."/>
            <person name="Saif S."/>
            <person name="Samalova M."/>
            <person name="Saunders C.W."/>
            <person name="Shea T."/>
            <person name="Summerbell R.C."/>
            <person name="Xu J."/>
            <person name="Young S."/>
            <person name="Zeng Q."/>
            <person name="Birren B.W."/>
            <person name="Cuomo C.A."/>
            <person name="White T.C."/>
        </authorList>
    </citation>
    <scope>NUCLEOTIDE SEQUENCE [LARGE SCALE GENOMIC DNA]</scope>
    <source>
        <strain evidence="2">ATCC MYA-4605 / CBS 113480</strain>
    </source>
</reference>
<dbReference type="eggNOG" id="ENOG502SESG">
    <property type="taxonomic scope" value="Eukaryota"/>
</dbReference>
<dbReference type="Proteomes" id="UP000002035">
    <property type="component" value="Unassembled WGS sequence"/>
</dbReference>
<keyword evidence="2" id="KW-1185">Reference proteome</keyword>
<dbReference type="GO" id="GO:0043047">
    <property type="term" value="F:single-stranded telomeric DNA binding"/>
    <property type="evidence" value="ECO:0007669"/>
    <property type="project" value="InterPro"/>
</dbReference>
<name>C5FV87_ARTOC</name>
<dbReference type="HOGENOM" id="CLU_102601_1_0_1"/>
<proteinExistence type="predicted"/>
<dbReference type="EMBL" id="DS995706">
    <property type="protein sequence ID" value="EEQ33821.1"/>
    <property type="molecule type" value="Genomic_DNA"/>
</dbReference>
<dbReference type="AlphaFoldDB" id="C5FV87"/>
<protein>
    <recommendedName>
        <fullName evidence="3">CST complex subunit Ten1</fullName>
    </recommendedName>
</protein>
<dbReference type="GO" id="GO:1990879">
    <property type="term" value="C:CST complex"/>
    <property type="evidence" value="ECO:0007669"/>
    <property type="project" value="InterPro"/>
</dbReference>
<gene>
    <name evidence="1" type="ORF">MCYG_06640</name>
</gene>